<proteinExistence type="predicted"/>
<dbReference type="Proteomes" id="UP000289340">
    <property type="component" value="Chromosome 11"/>
</dbReference>
<evidence type="ECO:0000313" key="1">
    <source>
        <dbReference type="EMBL" id="RZB80876.1"/>
    </source>
</evidence>
<reference evidence="1 2" key="1">
    <citation type="submission" date="2018-09" db="EMBL/GenBank/DDBJ databases">
        <title>A high-quality reference genome of wild soybean provides a powerful tool to mine soybean genomes.</title>
        <authorList>
            <person name="Xie M."/>
            <person name="Chung C.Y.L."/>
            <person name="Li M.-W."/>
            <person name="Wong F.-L."/>
            <person name="Chan T.-F."/>
            <person name="Lam H.-M."/>
        </authorList>
    </citation>
    <scope>NUCLEOTIDE SEQUENCE [LARGE SCALE GENOMIC DNA]</scope>
    <source>
        <strain evidence="2">cv. W05</strain>
        <tissue evidence="1">Hypocotyl of etiolated seedlings</tissue>
    </source>
</reference>
<keyword evidence="2" id="KW-1185">Reference proteome</keyword>
<dbReference type="AlphaFoldDB" id="A0A445I4P9"/>
<evidence type="ECO:0000313" key="2">
    <source>
        <dbReference type="Proteomes" id="UP000289340"/>
    </source>
</evidence>
<dbReference type="EMBL" id="QZWG01000011">
    <property type="protein sequence ID" value="RZB80876.1"/>
    <property type="molecule type" value="Genomic_DNA"/>
</dbReference>
<organism evidence="1 2">
    <name type="scientific">Glycine soja</name>
    <name type="common">Wild soybean</name>
    <dbReference type="NCBI Taxonomy" id="3848"/>
    <lineage>
        <taxon>Eukaryota</taxon>
        <taxon>Viridiplantae</taxon>
        <taxon>Streptophyta</taxon>
        <taxon>Embryophyta</taxon>
        <taxon>Tracheophyta</taxon>
        <taxon>Spermatophyta</taxon>
        <taxon>Magnoliopsida</taxon>
        <taxon>eudicotyledons</taxon>
        <taxon>Gunneridae</taxon>
        <taxon>Pentapetalae</taxon>
        <taxon>rosids</taxon>
        <taxon>fabids</taxon>
        <taxon>Fabales</taxon>
        <taxon>Fabaceae</taxon>
        <taxon>Papilionoideae</taxon>
        <taxon>50 kb inversion clade</taxon>
        <taxon>NPAAA clade</taxon>
        <taxon>indigoferoid/millettioid clade</taxon>
        <taxon>Phaseoleae</taxon>
        <taxon>Glycine</taxon>
        <taxon>Glycine subgen. Soja</taxon>
    </lineage>
</organism>
<name>A0A445I4P9_GLYSO</name>
<gene>
    <name evidence="1" type="ORF">D0Y65_030559</name>
</gene>
<sequence length="104" mass="11345">MRTSIGGMVGNIYVSSRCICADNQVAGSGLSFEFSLCIEDLILVAIGRYLKALIATMCHYQTTASGLVRSFDNVLERMFALLMEQGSLWQEICSLPEIEGSVIS</sequence>
<feature type="non-terminal residue" evidence="1">
    <location>
        <position position="104"/>
    </location>
</feature>
<comment type="caution">
    <text evidence="1">The sequence shown here is derived from an EMBL/GenBank/DDBJ whole genome shotgun (WGS) entry which is preliminary data.</text>
</comment>
<protein>
    <submittedName>
        <fullName evidence="1">Calcineurin-binding protein 1</fullName>
    </submittedName>
</protein>
<accession>A0A445I4P9</accession>